<keyword evidence="3" id="KW-1185">Reference proteome</keyword>
<organism evidence="2 3">
    <name type="scientific">Massilia polaris</name>
    <dbReference type="NCBI Taxonomy" id="2728846"/>
    <lineage>
        <taxon>Bacteria</taxon>
        <taxon>Pseudomonadati</taxon>
        <taxon>Pseudomonadota</taxon>
        <taxon>Betaproteobacteria</taxon>
        <taxon>Burkholderiales</taxon>
        <taxon>Oxalobacteraceae</taxon>
        <taxon>Telluria group</taxon>
        <taxon>Massilia</taxon>
    </lineage>
</organism>
<dbReference type="AlphaFoldDB" id="A0A848HE10"/>
<accession>A0A848HE10</accession>
<dbReference type="RefSeq" id="WP_169463419.1">
    <property type="nucleotide sequence ID" value="NZ_JABBGG010000001.1"/>
</dbReference>
<feature type="chain" id="PRO_5032992936" evidence="1">
    <location>
        <begin position="22"/>
        <end position="158"/>
    </location>
</feature>
<proteinExistence type="predicted"/>
<sequence length="158" mass="16370">MDTHPCLMGVALLLALTPAAASQEGWEPVSAEVLEQSRGGFTTPAGLEVSLGIQRVVTINGDVVARTSLQIADIRAMTSAEALNAQEALAATTLVQNGVGNVFTGDGISGTFIQNSLSDQIIRSQTVISSSVNSTMLLKDLNFNQSVRDAALQGIGAL</sequence>
<dbReference type="EMBL" id="JABBGG010000001">
    <property type="protein sequence ID" value="NML59705.1"/>
    <property type="molecule type" value="Genomic_DNA"/>
</dbReference>
<evidence type="ECO:0000313" key="2">
    <source>
        <dbReference type="EMBL" id="NML59705.1"/>
    </source>
</evidence>
<comment type="caution">
    <text evidence="2">The sequence shown here is derived from an EMBL/GenBank/DDBJ whole genome shotgun (WGS) entry which is preliminary data.</text>
</comment>
<evidence type="ECO:0000256" key="1">
    <source>
        <dbReference type="SAM" id="SignalP"/>
    </source>
</evidence>
<feature type="signal peptide" evidence="1">
    <location>
        <begin position="1"/>
        <end position="21"/>
    </location>
</feature>
<protein>
    <submittedName>
        <fullName evidence="2">Uncharacterized protein</fullName>
    </submittedName>
</protein>
<name>A0A848HE10_9BURK</name>
<evidence type="ECO:0000313" key="3">
    <source>
        <dbReference type="Proteomes" id="UP000583752"/>
    </source>
</evidence>
<keyword evidence="1" id="KW-0732">Signal</keyword>
<reference evidence="2 3" key="1">
    <citation type="submission" date="2020-04" db="EMBL/GenBank/DDBJ databases">
        <title>Massilia sp. RP-1-19 isolated from soil.</title>
        <authorList>
            <person name="Dahal R.H."/>
        </authorList>
    </citation>
    <scope>NUCLEOTIDE SEQUENCE [LARGE SCALE GENOMIC DNA]</scope>
    <source>
        <strain evidence="2 3">RP-1-19</strain>
    </source>
</reference>
<gene>
    <name evidence="2" type="ORF">HHL21_01070</name>
</gene>
<dbReference type="Proteomes" id="UP000583752">
    <property type="component" value="Unassembled WGS sequence"/>
</dbReference>